<evidence type="ECO:0008006" key="3">
    <source>
        <dbReference type="Google" id="ProtNLM"/>
    </source>
</evidence>
<evidence type="ECO:0000313" key="1">
    <source>
        <dbReference type="EMBL" id="QJF50197.1"/>
    </source>
</evidence>
<protein>
    <recommendedName>
        <fullName evidence="3">SnoaL-like domain-containing protein</fullName>
    </recommendedName>
</protein>
<gene>
    <name evidence="1" type="ORF">G3256_02950</name>
</gene>
<keyword evidence="2" id="KW-1185">Reference proteome</keyword>
<dbReference type="AlphaFoldDB" id="A0A858SQC0"/>
<dbReference type="EMBL" id="CP048788">
    <property type="protein sequence ID" value="QJF50197.1"/>
    <property type="molecule type" value="Genomic_DNA"/>
</dbReference>
<organism evidence="1 2">
    <name type="scientific">Roseobacter ponti</name>
    <dbReference type="NCBI Taxonomy" id="1891787"/>
    <lineage>
        <taxon>Bacteria</taxon>
        <taxon>Pseudomonadati</taxon>
        <taxon>Pseudomonadota</taxon>
        <taxon>Alphaproteobacteria</taxon>
        <taxon>Rhodobacterales</taxon>
        <taxon>Roseobacteraceae</taxon>
        <taxon>Roseobacter</taxon>
    </lineage>
</organism>
<dbReference type="Proteomes" id="UP000503308">
    <property type="component" value="Chromosome"/>
</dbReference>
<accession>A0A858SQC0</accession>
<sequence length="156" mass="17384">MSEQREDPVKISDDLLEKSGAAIMAADFDAFRPHFAVPQKLETFDGQRWIDSPEVLEEVFRDIVTYMRTTGVTDLIRHCVEASYKGPATIVTTYETRMLRGTELIQRPFPGFSVLRFSSDGWQVSGCVVAIADAPEYSRALIGKAAGNDKPLRPEA</sequence>
<dbReference type="KEGG" id="rpon:G3256_02950"/>
<evidence type="ECO:0000313" key="2">
    <source>
        <dbReference type="Proteomes" id="UP000503308"/>
    </source>
</evidence>
<reference evidence="1 2" key="1">
    <citation type="submission" date="2020-02" db="EMBL/GenBank/DDBJ databases">
        <title>Genome sequence of Roseobacter ponti.</title>
        <authorList>
            <person name="Hollensteiner J."/>
            <person name="Schneider D."/>
            <person name="Poehlein A."/>
            <person name="Daniel R."/>
        </authorList>
    </citation>
    <scope>NUCLEOTIDE SEQUENCE [LARGE SCALE GENOMIC DNA]</scope>
    <source>
        <strain evidence="1 2">DSM 106830</strain>
    </source>
</reference>
<dbReference type="RefSeq" id="WP_169639416.1">
    <property type="nucleotide sequence ID" value="NZ_CP048788.1"/>
</dbReference>
<name>A0A858SQC0_9RHOB</name>
<proteinExistence type="predicted"/>